<evidence type="ECO:0000313" key="1">
    <source>
        <dbReference type="EMBL" id="GAI76959.1"/>
    </source>
</evidence>
<organism evidence="1">
    <name type="scientific">marine sediment metagenome</name>
    <dbReference type="NCBI Taxonomy" id="412755"/>
    <lineage>
        <taxon>unclassified sequences</taxon>
        <taxon>metagenomes</taxon>
        <taxon>ecological metagenomes</taxon>
    </lineage>
</organism>
<gene>
    <name evidence="1" type="ORF">S12H4_18529</name>
</gene>
<accession>X1TAD8</accession>
<reference evidence="1" key="1">
    <citation type="journal article" date="2014" name="Front. Microbiol.">
        <title>High frequency of phylogenetically diverse reductive dehalogenase-homologous genes in deep subseafloor sedimentary metagenomes.</title>
        <authorList>
            <person name="Kawai M."/>
            <person name="Futagami T."/>
            <person name="Toyoda A."/>
            <person name="Takaki Y."/>
            <person name="Nishi S."/>
            <person name="Hori S."/>
            <person name="Arai W."/>
            <person name="Tsubouchi T."/>
            <person name="Morono Y."/>
            <person name="Uchiyama I."/>
            <person name="Ito T."/>
            <person name="Fujiyama A."/>
            <person name="Inagaki F."/>
            <person name="Takami H."/>
        </authorList>
    </citation>
    <scope>NUCLEOTIDE SEQUENCE</scope>
    <source>
        <strain evidence="1">Expedition CK06-06</strain>
    </source>
</reference>
<dbReference type="EMBL" id="BARW01009161">
    <property type="protein sequence ID" value="GAI76959.1"/>
    <property type="molecule type" value="Genomic_DNA"/>
</dbReference>
<protein>
    <submittedName>
        <fullName evidence="1">Uncharacterized protein</fullName>
    </submittedName>
</protein>
<name>X1TAD8_9ZZZZ</name>
<proteinExistence type="predicted"/>
<sequence length="129" mass="14780">MTEELELLKRIADSLERVAENYPERESIRFFAADTDTVTAGTSLTVTFLLNWRSFRIKVSELYVDARTDVSYEWFFAGSYYNFNEATFDFGKKAVEDAYHEIKLVISNTGEVDQEVGYYVKGWAVGKGA</sequence>
<dbReference type="AlphaFoldDB" id="X1TAD8"/>
<comment type="caution">
    <text evidence="1">The sequence shown here is derived from an EMBL/GenBank/DDBJ whole genome shotgun (WGS) entry which is preliminary data.</text>
</comment>